<dbReference type="EMBL" id="VYZN01002655">
    <property type="protein sequence ID" value="KAE9521592.1"/>
    <property type="molecule type" value="Genomic_DNA"/>
</dbReference>
<feature type="chain" id="PRO_5026141663" description="GH18 domain-containing protein" evidence="1">
    <location>
        <begin position="23"/>
        <end position="343"/>
    </location>
</feature>
<dbReference type="Proteomes" id="UP000475862">
    <property type="component" value="Unassembled WGS sequence"/>
</dbReference>
<evidence type="ECO:0000313" key="2">
    <source>
        <dbReference type="EMBL" id="KAE9521592.1"/>
    </source>
</evidence>
<reference evidence="2 3" key="1">
    <citation type="submission" date="2019-08" db="EMBL/GenBank/DDBJ databases">
        <title>The genome of the soybean aphid Biotype 1, its phylome, world population structure and adaptation to the North American continent.</title>
        <authorList>
            <person name="Giordano R."/>
            <person name="Donthu R.K."/>
            <person name="Hernandez A.G."/>
            <person name="Wright C.L."/>
            <person name="Zimin A.V."/>
        </authorList>
    </citation>
    <scope>NUCLEOTIDE SEQUENCE [LARGE SCALE GENOMIC DNA]</scope>
    <source>
        <tissue evidence="2">Whole aphids</tissue>
    </source>
</reference>
<proteinExistence type="predicted"/>
<gene>
    <name evidence="2" type="ORF">AGLY_018011</name>
</gene>
<evidence type="ECO:0000256" key="1">
    <source>
        <dbReference type="SAM" id="SignalP"/>
    </source>
</evidence>
<accession>A0A6G0STJ6</accession>
<feature type="non-terminal residue" evidence="2">
    <location>
        <position position="343"/>
    </location>
</feature>
<protein>
    <recommendedName>
        <fullName evidence="4">GH18 domain-containing protein</fullName>
    </recommendedName>
</protein>
<evidence type="ECO:0000313" key="3">
    <source>
        <dbReference type="Proteomes" id="UP000475862"/>
    </source>
</evidence>
<organism evidence="2 3">
    <name type="scientific">Aphis glycines</name>
    <name type="common">Soybean aphid</name>
    <dbReference type="NCBI Taxonomy" id="307491"/>
    <lineage>
        <taxon>Eukaryota</taxon>
        <taxon>Metazoa</taxon>
        <taxon>Ecdysozoa</taxon>
        <taxon>Arthropoda</taxon>
        <taxon>Hexapoda</taxon>
        <taxon>Insecta</taxon>
        <taxon>Pterygota</taxon>
        <taxon>Neoptera</taxon>
        <taxon>Paraneoptera</taxon>
        <taxon>Hemiptera</taxon>
        <taxon>Sternorrhyncha</taxon>
        <taxon>Aphidomorpha</taxon>
        <taxon>Aphidoidea</taxon>
        <taxon>Aphididae</taxon>
        <taxon>Aphidini</taxon>
        <taxon>Aphis</taxon>
        <taxon>Aphis</taxon>
    </lineage>
</organism>
<keyword evidence="1" id="KW-0732">Signal</keyword>
<keyword evidence="3" id="KW-1185">Reference proteome</keyword>
<name>A0A6G0STJ6_APHGL</name>
<feature type="signal peptide" evidence="1">
    <location>
        <begin position="1"/>
        <end position="22"/>
    </location>
</feature>
<sequence>MYFPQPLLLICILLILTERVHSQSAKGPGISSCTFADFREHDCKWPPLNVSEIPPECTSLNYLVAIIDENYCIGPAESGADYVYWSIFVVFLDALENCWKHLTLDLYNTPRIFNFPSAVLNRSIISITILDVLLKSGKDVYLYYGWSDALDWCKMLKNASTNSLIEMKSIKGFFKDHQGITGLILTGLSYDDPDPECPKFTENFKIYLDVMKKTFPNLAIGLDLFGFYLIDQFNDPKRAWLDFKVLDVSIDFYAVTMESFSPCNADFKTGTTIICGNTTNHTLDILADVLQKTCIPKAKTYFKFKTHPEAPDDVHTFCDMTNEKLCELPSNATSDWCSDTIAT</sequence>
<dbReference type="AlphaFoldDB" id="A0A6G0STJ6"/>
<comment type="caution">
    <text evidence="2">The sequence shown here is derived from an EMBL/GenBank/DDBJ whole genome shotgun (WGS) entry which is preliminary data.</text>
</comment>
<evidence type="ECO:0008006" key="4">
    <source>
        <dbReference type="Google" id="ProtNLM"/>
    </source>
</evidence>
<dbReference type="OrthoDB" id="6587633at2759"/>